<gene>
    <name evidence="1" type="ORF">Glove_395g16</name>
</gene>
<dbReference type="AlphaFoldDB" id="A0A397H1G5"/>
<sequence length="103" mass="11850">MQGTYDDQCEMLFIKLSNILTDMIVQCKAALKSKVDITEKDMILAEERDREKIIMRELQKPISQQRRNTGSSSEVIQHSLQHQMDMNAQVIINAPIPAQCEFP</sequence>
<proteinExistence type="predicted"/>
<dbReference type="STRING" id="1348612.A0A397H1G5"/>
<reference evidence="1 2" key="1">
    <citation type="submission" date="2018-08" db="EMBL/GenBank/DDBJ databases">
        <title>Genome and evolution of the arbuscular mycorrhizal fungus Diversispora epigaea (formerly Glomus versiforme) and its bacterial endosymbionts.</title>
        <authorList>
            <person name="Sun X."/>
            <person name="Fei Z."/>
            <person name="Harrison M."/>
        </authorList>
    </citation>
    <scope>NUCLEOTIDE SEQUENCE [LARGE SCALE GENOMIC DNA]</scope>
    <source>
        <strain evidence="1 2">IT104</strain>
    </source>
</reference>
<organism evidence="1 2">
    <name type="scientific">Diversispora epigaea</name>
    <dbReference type="NCBI Taxonomy" id="1348612"/>
    <lineage>
        <taxon>Eukaryota</taxon>
        <taxon>Fungi</taxon>
        <taxon>Fungi incertae sedis</taxon>
        <taxon>Mucoromycota</taxon>
        <taxon>Glomeromycotina</taxon>
        <taxon>Glomeromycetes</taxon>
        <taxon>Diversisporales</taxon>
        <taxon>Diversisporaceae</taxon>
        <taxon>Diversispora</taxon>
    </lineage>
</organism>
<keyword evidence="2" id="KW-1185">Reference proteome</keyword>
<evidence type="ECO:0000313" key="2">
    <source>
        <dbReference type="Proteomes" id="UP000266861"/>
    </source>
</evidence>
<comment type="caution">
    <text evidence="1">The sequence shown here is derived from an EMBL/GenBank/DDBJ whole genome shotgun (WGS) entry which is preliminary data.</text>
</comment>
<dbReference type="Proteomes" id="UP000266861">
    <property type="component" value="Unassembled WGS sequence"/>
</dbReference>
<dbReference type="EMBL" id="PQFF01000352">
    <property type="protein sequence ID" value="RHZ56982.1"/>
    <property type="molecule type" value="Genomic_DNA"/>
</dbReference>
<name>A0A397H1G5_9GLOM</name>
<accession>A0A397H1G5</accession>
<evidence type="ECO:0000313" key="1">
    <source>
        <dbReference type="EMBL" id="RHZ56982.1"/>
    </source>
</evidence>
<dbReference type="OrthoDB" id="2431870at2759"/>
<protein>
    <submittedName>
        <fullName evidence="1">Uncharacterized protein</fullName>
    </submittedName>
</protein>